<dbReference type="RefSeq" id="WP_344694693.1">
    <property type="nucleotide sequence ID" value="NZ_BAABBF010000013.1"/>
</dbReference>
<evidence type="ECO:0000256" key="5">
    <source>
        <dbReference type="ARBA" id="ARBA00023295"/>
    </source>
</evidence>
<dbReference type="EMBL" id="BAABBF010000013">
    <property type="protein sequence ID" value="GAA3723995.1"/>
    <property type="molecule type" value="Genomic_DNA"/>
</dbReference>
<dbReference type="EC" id="3.2.1.51" evidence="2"/>
<evidence type="ECO:0000256" key="2">
    <source>
        <dbReference type="ARBA" id="ARBA00012662"/>
    </source>
</evidence>
<keyword evidence="3 6" id="KW-0732">Signal</keyword>
<evidence type="ECO:0000256" key="4">
    <source>
        <dbReference type="ARBA" id="ARBA00022801"/>
    </source>
</evidence>
<evidence type="ECO:0000259" key="7">
    <source>
        <dbReference type="Pfam" id="PF01120"/>
    </source>
</evidence>
<evidence type="ECO:0000313" key="8">
    <source>
        <dbReference type="EMBL" id="GAA3723995.1"/>
    </source>
</evidence>
<reference evidence="9" key="1">
    <citation type="journal article" date="2019" name="Int. J. Syst. Evol. Microbiol.">
        <title>The Global Catalogue of Microorganisms (GCM) 10K type strain sequencing project: providing services to taxonomists for standard genome sequencing and annotation.</title>
        <authorList>
            <consortium name="The Broad Institute Genomics Platform"/>
            <consortium name="The Broad Institute Genome Sequencing Center for Infectious Disease"/>
            <person name="Wu L."/>
            <person name="Ma J."/>
        </authorList>
    </citation>
    <scope>NUCLEOTIDE SEQUENCE [LARGE SCALE GENOMIC DNA]</scope>
    <source>
        <strain evidence="9">JCM 17498</strain>
    </source>
</reference>
<evidence type="ECO:0000256" key="6">
    <source>
        <dbReference type="SAM" id="SignalP"/>
    </source>
</evidence>
<dbReference type="SUPFAM" id="SSF51445">
    <property type="entry name" value="(Trans)glycosidases"/>
    <property type="match status" value="1"/>
</dbReference>
<protein>
    <recommendedName>
        <fullName evidence="2">alpha-L-fucosidase</fullName>
        <ecNumber evidence="2">3.2.1.51</ecNumber>
    </recommendedName>
</protein>
<name>A0ABP7ESK6_9SPHN</name>
<keyword evidence="9" id="KW-1185">Reference proteome</keyword>
<accession>A0ABP7ESK6</accession>
<organism evidence="8 9">
    <name type="scientific">Sphingomonas cynarae</name>
    <dbReference type="NCBI Taxonomy" id="930197"/>
    <lineage>
        <taxon>Bacteria</taxon>
        <taxon>Pseudomonadati</taxon>
        <taxon>Pseudomonadota</taxon>
        <taxon>Alphaproteobacteria</taxon>
        <taxon>Sphingomonadales</taxon>
        <taxon>Sphingomonadaceae</taxon>
        <taxon>Sphingomonas</taxon>
    </lineage>
</organism>
<dbReference type="PANTHER" id="PTHR10030:SF37">
    <property type="entry name" value="ALPHA-L-FUCOSIDASE-RELATED"/>
    <property type="match status" value="1"/>
</dbReference>
<dbReference type="Gene3D" id="2.60.40.1180">
    <property type="entry name" value="Golgi alpha-mannosidase II"/>
    <property type="match status" value="1"/>
</dbReference>
<evidence type="ECO:0000313" key="9">
    <source>
        <dbReference type="Proteomes" id="UP001500523"/>
    </source>
</evidence>
<dbReference type="InterPro" id="IPR006311">
    <property type="entry name" value="TAT_signal"/>
</dbReference>
<evidence type="ECO:0000256" key="1">
    <source>
        <dbReference type="ARBA" id="ARBA00007951"/>
    </source>
</evidence>
<keyword evidence="4" id="KW-0378">Hydrolase</keyword>
<comment type="similarity">
    <text evidence="1">Belongs to the glycosyl hydrolase 29 family.</text>
</comment>
<dbReference type="InterPro" id="IPR057739">
    <property type="entry name" value="Glyco_hydro_29_N"/>
</dbReference>
<comment type="caution">
    <text evidence="8">The sequence shown here is derived from an EMBL/GenBank/DDBJ whole genome shotgun (WGS) entry which is preliminary data.</text>
</comment>
<gene>
    <name evidence="8" type="ORF">GCM10022268_35160</name>
</gene>
<feature type="signal peptide" evidence="6">
    <location>
        <begin position="1"/>
        <end position="24"/>
    </location>
</feature>
<dbReference type="Proteomes" id="UP001500523">
    <property type="component" value="Unassembled WGS sequence"/>
</dbReference>
<sequence>MTPIDRRTVLAGATALGLSPLPLAAEDAKAAAAPPSPRAALRPVAVPAPRTFTADWASLAAGYTAPDWFRDAKFGIWAHWGAPSVPAAGDDWYARNMYLQGHPSYAHHREHYGHPADRGFMEIQHAWKAERWDPAELLDLYKHAGARYFMALANHHDNLDCYASSHHGWNTTRVGPGKDIIGTWEKLARARGLRFAVSNHSGHAWHWNQPAYGYDPEGPRRGERYDAARLTRADGRGTWWNGLDPQQLYGGATMRMPDDIGSIAEANAWHAATDGLWNEGPSPDPAFVNRWLLRCRELIDRYQPDMLYFDNHDLPLGQAGLDIAAYFYNHNMRRNGGRLDGVCTAKETPPQRRMGLVDVVERGQKGHIDPYPWQTETCLGNWFYGEQYLRDNRYKTPAKVLHTLCDVVSKNGNMMLSVPIRGDGTIDAREREIVEAIGVWMRRYGDAIYATRPWRIHAEGPTGSGGGSFSEGGQDTAYTARDIRYVRKGEAVHALVLGWPDDGVVRSTLLGAANPVGRGRIERVSVPGGAALPFRRTAAALEVDVPARLRNAIGIALIVEGPGLTD</sequence>
<dbReference type="Pfam" id="PF01120">
    <property type="entry name" value="Alpha_L_fucos"/>
    <property type="match status" value="1"/>
</dbReference>
<feature type="domain" description="Glycoside hydrolase family 29 N-terminal" evidence="7">
    <location>
        <begin position="46"/>
        <end position="446"/>
    </location>
</feature>
<dbReference type="PROSITE" id="PS51318">
    <property type="entry name" value="TAT"/>
    <property type="match status" value="1"/>
</dbReference>
<proteinExistence type="inferred from homology"/>
<dbReference type="InterPro" id="IPR013780">
    <property type="entry name" value="Glyco_hydro_b"/>
</dbReference>
<dbReference type="SMART" id="SM00812">
    <property type="entry name" value="Alpha_L_fucos"/>
    <property type="match status" value="1"/>
</dbReference>
<evidence type="ECO:0000256" key="3">
    <source>
        <dbReference type="ARBA" id="ARBA00022729"/>
    </source>
</evidence>
<dbReference type="Gene3D" id="3.20.20.80">
    <property type="entry name" value="Glycosidases"/>
    <property type="match status" value="1"/>
</dbReference>
<keyword evidence="5" id="KW-0326">Glycosidase</keyword>
<dbReference type="InterPro" id="IPR017853">
    <property type="entry name" value="GH"/>
</dbReference>
<feature type="chain" id="PRO_5047436485" description="alpha-L-fucosidase" evidence="6">
    <location>
        <begin position="25"/>
        <end position="566"/>
    </location>
</feature>
<dbReference type="PANTHER" id="PTHR10030">
    <property type="entry name" value="ALPHA-L-FUCOSIDASE"/>
    <property type="match status" value="1"/>
</dbReference>
<dbReference type="InterPro" id="IPR000933">
    <property type="entry name" value="Glyco_hydro_29"/>
</dbReference>